<evidence type="ECO:0000313" key="10">
    <source>
        <dbReference type="EMBL" id="KAH9301768.1"/>
    </source>
</evidence>
<dbReference type="OMA" id="MKWTHIA"/>
<reference evidence="10 11" key="1">
    <citation type="journal article" date="2021" name="Nat. Plants">
        <title>The Taxus genome provides insights into paclitaxel biosynthesis.</title>
        <authorList>
            <person name="Xiong X."/>
            <person name="Gou J."/>
            <person name="Liao Q."/>
            <person name="Li Y."/>
            <person name="Zhou Q."/>
            <person name="Bi G."/>
            <person name="Li C."/>
            <person name="Du R."/>
            <person name="Wang X."/>
            <person name="Sun T."/>
            <person name="Guo L."/>
            <person name="Liang H."/>
            <person name="Lu P."/>
            <person name="Wu Y."/>
            <person name="Zhang Z."/>
            <person name="Ro D.K."/>
            <person name="Shang Y."/>
            <person name="Huang S."/>
            <person name="Yan J."/>
        </authorList>
    </citation>
    <scope>NUCLEOTIDE SEQUENCE [LARGE SCALE GENOMIC DNA]</scope>
    <source>
        <strain evidence="10">Ta-2019</strain>
    </source>
</reference>
<dbReference type="GO" id="GO:0016020">
    <property type="term" value="C:membrane"/>
    <property type="evidence" value="ECO:0007669"/>
    <property type="project" value="UniProtKB-SubCell"/>
</dbReference>
<evidence type="ECO:0000256" key="3">
    <source>
        <dbReference type="ARBA" id="ARBA00022692"/>
    </source>
</evidence>
<sequence length="430" mass="47099">MNNVYSSRDHRFYIDSDEEDEDEHKSKQKGDDDSDSSDSSPDSPVQHTIGSYNAAWPQSYRQSMDMYSSVTSPNIGFLGTPSISRISSSFLTSSFRRRNTPEVTQSLLPTKEAEQPHLPPLQPKKAASKKSIHEHHPTTHQCAFGHALLNGMNVLCGVGILSTPYAVKEGGWLGLGVLFAFALLSCYTGVLLRYCLESAPGLETYPDIGQAAFGTAGRMIVSIILYAELYACCVEYIILESDNLSSLFPNAHLEFAGFHLTCHHLFAILTTLSVLPTVWLRDLSVLSYISAGGVIASLLVVICLFWVGIVDGVGIEHKGRALDMTNLPIAIGLYGYCYSGHAVYPNIYTSMKNRSQFTAVLIVSFVICTSMYAAVAVMGYMMFGDATKSQFTLNMPNIFVASKIAVWTTALILPCVCFLSIVGNRVTRTQ</sequence>
<feature type="region of interest" description="Disordered" evidence="7">
    <location>
        <begin position="106"/>
        <end position="132"/>
    </location>
</feature>
<proteinExistence type="predicted"/>
<evidence type="ECO:0000256" key="8">
    <source>
        <dbReference type="SAM" id="Phobius"/>
    </source>
</evidence>
<feature type="transmembrane region" description="Helical" evidence="8">
    <location>
        <begin position="359"/>
        <end position="384"/>
    </location>
</feature>
<feature type="transmembrane region" description="Helical" evidence="8">
    <location>
        <begin position="327"/>
        <end position="347"/>
    </location>
</feature>
<evidence type="ECO:0000256" key="2">
    <source>
        <dbReference type="ARBA" id="ARBA00022448"/>
    </source>
</evidence>
<feature type="transmembrane region" description="Helical" evidence="8">
    <location>
        <begin position="404"/>
        <end position="422"/>
    </location>
</feature>
<keyword evidence="11" id="KW-1185">Reference proteome</keyword>
<dbReference type="EMBL" id="JAHRHJ020000009">
    <property type="protein sequence ID" value="KAH9301768.1"/>
    <property type="molecule type" value="Genomic_DNA"/>
</dbReference>
<feature type="region of interest" description="Disordered" evidence="7">
    <location>
        <begin position="1"/>
        <end position="54"/>
    </location>
</feature>
<feature type="transmembrane region" description="Helical" evidence="8">
    <location>
        <begin position="258"/>
        <end position="278"/>
    </location>
</feature>
<feature type="transmembrane region" description="Helical" evidence="8">
    <location>
        <begin position="216"/>
        <end position="238"/>
    </location>
</feature>
<accession>A0AA38CN43</accession>
<dbReference type="Proteomes" id="UP000824469">
    <property type="component" value="Unassembled WGS sequence"/>
</dbReference>
<comment type="subcellular location">
    <subcellularLocation>
        <location evidence="1">Membrane</location>
    </subcellularLocation>
</comment>
<evidence type="ECO:0000256" key="4">
    <source>
        <dbReference type="ARBA" id="ARBA00022970"/>
    </source>
</evidence>
<feature type="transmembrane region" description="Helical" evidence="8">
    <location>
        <begin position="285"/>
        <end position="307"/>
    </location>
</feature>
<evidence type="ECO:0000259" key="9">
    <source>
        <dbReference type="Pfam" id="PF01490"/>
    </source>
</evidence>
<name>A0AA38CN43_TAXCH</name>
<comment type="caution">
    <text evidence="10">The sequence shown here is derived from an EMBL/GenBank/DDBJ whole genome shotgun (WGS) entry which is preliminary data.</text>
</comment>
<dbReference type="Pfam" id="PF01490">
    <property type="entry name" value="Aa_trans"/>
    <property type="match status" value="1"/>
</dbReference>
<keyword evidence="2" id="KW-0813">Transport</keyword>
<feature type="transmembrane region" description="Helical" evidence="8">
    <location>
        <begin position="173"/>
        <end position="196"/>
    </location>
</feature>
<evidence type="ECO:0000256" key="5">
    <source>
        <dbReference type="ARBA" id="ARBA00022989"/>
    </source>
</evidence>
<keyword evidence="4" id="KW-0029">Amino-acid transport</keyword>
<protein>
    <recommendedName>
        <fullName evidence="9">Amino acid transporter transmembrane domain-containing protein</fullName>
    </recommendedName>
</protein>
<evidence type="ECO:0000256" key="7">
    <source>
        <dbReference type="SAM" id="MobiDB-lite"/>
    </source>
</evidence>
<organism evidence="10 11">
    <name type="scientific">Taxus chinensis</name>
    <name type="common">Chinese yew</name>
    <name type="synonym">Taxus wallichiana var. chinensis</name>
    <dbReference type="NCBI Taxonomy" id="29808"/>
    <lineage>
        <taxon>Eukaryota</taxon>
        <taxon>Viridiplantae</taxon>
        <taxon>Streptophyta</taxon>
        <taxon>Embryophyta</taxon>
        <taxon>Tracheophyta</taxon>
        <taxon>Spermatophyta</taxon>
        <taxon>Pinopsida</taxon>
        <taxon>Pinidae</taxon>
        <taxon>Conifers II</taxon>
        <taxon>Cupressales</taxon>
        <taxon>Taxaceae</taxon>
        <taxon>Taxus</taxon>
    </lineage>
</organism>
<keyword evidence="6 8" id="KW-0472">Membrane</keyword>
<feature type="domain" description="Amino acid transporter transmembrane" evidence="9">
    <location>
        <begin position="145"/>
        <end position="407"/>
    </location>
</feature>
<feature type="transmembrane region" description="Helical" evidence="8">
    <location>
        <begin position="147"/>
        <end position="167"/>
    </location>
</feature>
<evidence type="ECO:0000256" key="1">
    <source>
        <dbReference type="ARBA" id="ARBA00004370"/>
    </source>
</evidence>
<feature type="non-terminal residue" evidence="10">
    <location>
        <position position="430"/>
    </location>
</feature>
<dbReference type="InterPro" id="IPR013057">
    <property type="entry name" value="AA_transpt_TM"/>
</dbReference>
<dbReference type="AlphaFoldDB" id="A0AA38CN43"/>
<keyword evidence="5 8" id="KW-1133">Transmembrane helix</keyword>
<evidence type="ECO:0000256" key="6">
    <source>
        <dbReference type="ARBA" id="ARBA00023136"/>
    </source>
</evidence>
<keyword evidence="3 8" id="KW-0812">Transmembrane</keyword>
<dbReference type="PANTHER" id="PTHR48017">
    <property type="entry name" value="OS05G0424000 PROTEIN-RELATED"/>
    <property type="match status" value="1"/>
</dbReference>
<gene>
    <name evidence="10" type="ORF">KI387_013351</name>
</gene>
<feature type="non-terminal residue" evidence="10">
    <location>
        <position position="1"/>
    </location>
</feature>
<dbReference type="GO" id="GO:0006865">
    <property type="term" value="P:amino acid transport"/>
    <property type="evidence" value="ECO:0007669"/>
    <property type="project" value="UniProtKB-KW"/>
</dbReference>
<evidence type="ECO:0000313" key="11">
    <source>
        <dbReference type="Proteomes" id="UP000824469"/>
    </source>
</evidence>